<evidence type="ECO:0000313" key="9">
    <source>
        <dbReference type="Proteomes" id="UP000887540"/>
    </source>
</evidence>
<accession>A0A914CTP7</accession>
<evidence type="ECO:0000256" key="3">
    <source>
        <dbReference type="ARBA" id="ARBA00023157"/>
    </source>
</evidence>
<evidence type="ECO:0000313" key="10">
    <source>
        <dbReference type="WBParaSite" id="ACRNAN_scaffold14152.g28182.t1"/>
    </source>
</evidence>
<reference evidence="10" key="1">
    <citation type="submission" date="2022-11" db="UniProtKB">
        <authorList>
            <consortium name="WormBaseParasite"/>
        </authorList>
    </citation>
    <scope>IDENTIFICATION</scope>
</reference>
<feature type="domain" description="Laminin EGF-like" evidence="7">
    <location>
        <begin position="308"/>
        <end position="366"/>
    </location>
</feature>
<feature type="disulfide bond" evidence="6">
    <location>
        <begin position="423"/>
        <end position="435"/>
    </location>
</feature>
<protein>
    <submittedName>
        <fullName evidence="10">Uncharacterized protein</fullName>
    </submittedName>
</protein>
<dbReference type="GO" id="GO:0005604">
    <property type="term" value="C:basement membrane"/>
    <property type="evidence" value="ECO:0007669"/>
    <property type="project" value="TreeGrafter"/>
</dbReference>
<dbReference type="Gene3D" id="2.10.25.10">
    <property type="entry name" value="Laminin"/>
    <property type="match status" value="2"/>
</dbReference>
<keyword evidence="3 6" id="KW-1015">Disulfide bond</keyword>
<dbReference type="GO" id="GO:0009887">
    <property type="term" value="P:animal organ morphogenesis"/>
    <property type="evidence" value="ECO:0007669"/>
    <property type="project" value="TreeGrafter"/>
</dbReference>
<dbReference type="InterPro" id="IPR008979">
    <property type="entry name" value="Galactose-bd-like_sf"/>
</dbReference>
<dbReference type="Pfam" id="PF24973">
    <property type="entry name" value="EGF_LMN_ATRN"/>
    <property type="match status" value="1"/>
</dbReference>
<dbReference type="FunFam" id="2.10.25.10:FF:000067">
    <property type="entry name" value="Laminin subunit gamma 1"/>
    <property type="match status" value="1"/>
</dbReference>
<feature type="domain" description="Laminin N-terminal" evidence="8">
    <location>
        <begin position="68"/>
        <end position="307"/>
    </location>
</feature>
<dbReference type="Pfam" id="PF00055">
    <property type="entry name" value="Laminin_N"/>
    <property type="match status" value="1"/>
</dbReference>
<dbReference type="SUPFAM" id="SSF49785">
    <property type="entry name" value="Galactose-binding domain-like"/>
    <property type="match status" value="1"/>
</dbReference>
<proteinExistence type="predicted"/>
<dbReference type="Pfam" id="PF00053">
    <property type="entry name" value="EGF_laminin"/>
    <property type="match status" value="2"/>
</dbReference>
<dbReference type="PROSITE" id="PS51117">
    <property type="entry name" value="LAMININ_NTER"/>
    <property type="match status" value="1"/>
</dbReference>
<organism evidence="9 10">
    <name type="scientific">Acrobeloides nanus</name>
    <dbReference type="NCBI Taxonomy" id="290746"/>
    <lineage>
        <taxon>Eukaryota</taxon>
        <taxon>Metazoa</taxon>
        <taxon>Ecdysozoa</taxon>
        <taxon>Nematoda</taxon>
        <taxon>Chromadorea</taxon>
        <taxon>Rhabditida</taxon>
        <taxon>Tylenchina</taxon>
        <taxon>Cephalobomorpha</taxon>
        <taxon>Cephaloboidea</taxon>
        <taxon>Cephalobidae</taxon>
        <taxon>Acrobeloides</taxon>
    </lineage>
</organism>
<dbReference type="FunFam" id="2.60.120.260:FF:000018">
    <property type="entry name" value="Laminin subunit gamma 1"/>
    <property type="match status" value="1"/>
</dbReference>
<dbReference type="SMART" id="SM00180">
    <property type="entry name" value="EGF_Lam"/>
    <property type="match status" value="3"/>
</dbReference>
<evidence type="ECO:0000256" key="4">
    <source>
        <dbReference type="ARBA" id="ARBA00023180"/>
    </source>
</evidence>
<comment type="caution">
    <text evidence="6">Lacks conserved residue(s) required for the propagation of feature annotation.</text>
</comment>
<sequence length="467" mass="52679">MRSLISRQSVKIAFEMKASVRRIFLLIFSIFLIKIPRFVIAQPAERTPSIDPLHYLPAKNPCYDETGQPQRCVPDFINAAFNLGVEVTNTCGERQSTKFCVQSGHMGMKKVCDICDSRVPQYAHPASYLTDFNDPDKETWWQSETMNEGIQYPHSVNLTLRLGKSFDITYVRLKFISPRPESFAIYKKTKEGEDWTPWIYYSASCRSTYKLTEKAPILPENEDVAQCTREFLDISPLTGGNIAFSTLEGRPSAENFEESEVLQKWVTSTEIMIVLNRMNTFGDEVFRDKSVLSSYYYAISDFAVGGRCKCNGHASQCVKSTGVGGDRLVCDCKHFTTGTDCDRCDPFYVDRPWRAATSDEANECLPCQCNHLSRRCYFDEKLYNDTGHGGHCIDCAGNTQGPHCEECVPNHWRRPNETRCTACNCDETGSLHVQCDEQGQCPCKAGVGGQRCDQCLAGFYEFTANGC</sequence>
<evidence type="ECO:0000256" key="2">
    <source>
        <dbReference type="ARBA" id="ARBA00022737"/>
    </source>
</evidence>
<dbReference type="SMART" id="SM00136">
    <property type="entry name" value="LamNT"/>
    <property type="match status" value="1"/>
</dbReference>
<dbReference type="SUPFAM" id="SSF57196">
    <property type="entry name" value="EGF/Laminin"/>
    <property type="match status" value="3"/>
</dbReference>
<evidence type="ECO:0000256" key="1">
    <source>
        <dbReference type="ARBA" id="ARBA00022729"/>
    </source>
</evidence>
<dbReference type="InterPro" id="IPR008211">
    <property type="entry name" value="Laminin_N"/>
</dbReference>
<dbReference type="GO" id="GO:0007411">
    <property type="term" value="P:axon guidance"/>
    <property type="evidence" value="ECO:0007669"/>
    <property type="project" value="TreeGrafter"/>
</dbReference>
<feature type="disulfide bond" evidence="6">
    <location>
        <begin position="332"/>
        <end position="341"/>
    </location>
</feature>
<evidence type="ECO:0000256" key="5">
    <source>
        <dbReference type="ARBA" id="ARBA00023292"/>
    </source>
</evidence>
<dbReference type="CDD" id="cd00055">
    <property type="entry name" value="EGF_Lam"/>
    <property type="match status" value="3"/>
</dbReference>
<evidence type="ECO:0000259" key="7">
    <source>
        <dbReference type="PROSITE" id="PS50027"/>
    </source>
</evidence>
<name>A0A914CTP7_9BILA</name>
<dbReference type="PANTHER" id="PTHR10574:SF435">
    <property type="entry name" value="LAMININ SUBUNIT GAMMA-1"/>
    <property type="match status" value="1"/>
</dbReference>
<keyword evidence="1" id="KW-0732">Signal</keyword>
<dbReference type="Proteomes" id="UP000887540">
    <property type="component" value="Unplaced"/>
</dbReference>
<dbReference type="InterPro" id="IPR002049">
    <property type="entry name" value="LE_dom"/>
</dbReference>
<dbReference type="PANTHER" id="PTHR10574">
    <property type="entry name" value="NETRIN/LAMININ-RELATED"/>
    <property type="match status" value="1"/>
</dbReference>
<dbReference type="InterPro" id="IPR056863">
    <property type="entry name" value="LMN_ATRN_NET-like_EGF"/>
</dbReference>
<dbReference type="InterPro" id="IPR050440">
    <property type="entry name" value="Laminin/Netrin_ECM"/>
</dbReference>
<keyword evidence="9" id="KW-1185">Reference proteome</keyword>
<dbReference type="WBParaSite" id="ACRNAN_scaffold14152.g28182.t1">
    <property type="protein sequence ID" value="ACRNAN_scaffold14152.g28182.t1"/>
    <property type="gene ID" value="ACRNAN_scaffold14152.g28182"/>
</dbReference>
<dbReference type="FunFam" id="2.10.25.10:FF:000166">
    <property type="entry name" value="laminin subunit gamma-1"/>
    <property type="match status" value="1"/>
</dbReference>
<keyword evidence="5 6" id="KW-0424">Laminin EGF-like domain</keyword>
<keyword evidence="4" id="KW-0325">Glycoprotein</keyword>
<dbReference type="AlphaFoldDB" id="A0A914CTP7"/>
<feature type="disulfide bond" evidence="6">
    <location>
        <begin position="443"/>
        <end position="452"/>
    </location>
</feature>
<evidence type="ECO:0000256" key="6">
    <source>
        <dbReference type="PROSITE-ProRule" id="PRU00460"/>
    </source>
</evidence>
<dbReference type="PROSITE" id="PS50027">
    <property type="entry name" value="EGF_LAM_2"/>
    <property type="match status" value="2"/>
</dbReference>
<dbReference type="Gene3D" id="2.60.120.260">
    <property type="entry name" value="Galactose-binding domain-like"/>
    <property type="match status" value="1"/>
</dbReference>
<feature type="domain" description="Laminin EGF-like" evidence="7">
    <location>
        <begin position="423"/>
        <end position="467"/>
    </location>
</feature>
<dbReference type="GO" id="GO:0009888">
    <property type="term" value="P:tissue development"/>
    <property type="evidence" value="ECO:0007669"/>
    <property type="project" value="TreeGrafter"/>
</dbReference>
<keyword evidence="2" id="KW-0677">Repeat</keyword>
<evidence type="ECO:0000259" key="8">
    <source>
        <dbReference type="PROSITE" id="PS51117"/>
    </source>
</evidence>
<dbReference type="PROSITE" id="PS01248">
    <property type="entry name" value="EGF_LAM_1"/>
    <property type="match status" value="1"/>
</dbReference>